<dbReference type="Proteomes" id="UP000186141">
    <property type="component" value="Unassembled WGS sequence"/>
</dbReference>
<dbReference type="Gene3D" id="3.40.50.300">
    <property type="entry name" value="P-loop containing nucleotide triphosphate hydrolases"/>
    <property type="match status" value="1"/>
</dbReference>
<gene>
    <name evidence="4" type="ORF">SAMN05421774_11140</name>
</gene>
<protein>
    <submittedName>
        <fullName evidence="4">Sulfotransferase domain-containing protein</fullName>
    </submittedName>
</protein>
<dbReference type="STRING" id="1086013.SAMN05421774_11140"/>
<dbReference type="InterPro" id="IPR000863">
    <property type="entry name" value="Sulfotransferase_dom"/>
</dbReference>
<dbReference type="Pfam" id="PF00685">
    <property type="entry name" value="Sulfotransfer_1"/>
    <property type="match status" value="1"/>
</dbReference>
<evidence type="ECO:0000256" key="2">
    <source>
        <dbReference type="ARBA" id="ARBA00022679"/>
    </source>
</evidence>
<reference evidence="4 5" key="1">
    <citation type="submission" date="2017-01" db="EMBL/GenBank/DDBJ databases">
        <authorList>
            <person name="Mah S.A."/>
            <person name="Swanson W.J."/>
            <person name="Moy G.W."/>
            <person name="Vacquier V.D."/>
        </authorList>
    </citation>
    <scope>NUCLEOTIDE SEQUENCE [LARGE SCALE GENOMIC DNA]</scope>
    <source>
        <strain evidence="4 5">DSM 26375</strain>
    </source>
</reference>
<dbReference type="RefSeq" id="WP_076533943.1">
    <property type="nucleotide sequence ID" value="NZ_BMEH01000011.1"/>
</dbReference>
<sequence length="246" mass="28181">MALVGVYSYPKSGNTWVRGIIAGAMNASAKAIPDLHEQPLSEAKEFRGFRFFKHHGGRDVTKWQGQDVPSTHIIHIRRNPLDVFLSYLNFISANVTNTASIPFDSVESIVGTDLFDLYFSSFTITGHIAPRFSLETGDYFAHNAYWMKFNAKPIVRLRYEDLLNAPLPTLGFLKDWIGITDEDLNTMLERAGKGTKKDGKFYWRQEEKNYYNFLREDQIATFLKYRGDECRALGYDPAYLMAPPVR</sequence>
<accession>A0A1N7QH70</accession>
<dbReference type="InterPro" id="IPR027417">
    <property type="entry name" value="P-loop_NTPase"/>
</dbReference>
<dbReference type="AlphaFoldDB" id="A0A1N7QH70"/>
<proteinExistence type="inferred from homology"/>
<dbReference type="SUPFAM" id="SSF52540">
    <property type="entry name" value="P-loop containing nucleoside triphosphate hydrolases"/>
    <property type="match status" value="1"/>
</dbReference>
<dbReference type="PANTHER" id="PTHR11783">
    <property type="entry name" value="SULFOTRANSFERASE SULT"/>
    <property type="match status" value="1"/>
</dbReference>
<keyword evidence="5" id="KW-1185">Reference proteome</keyword>
<keyword evidence="2 4" id="KW-0808">Transferase</keyword>
<organism evidence="4 5">
    <name type="scientific">Gemmobacter megaterium</name>
    <dbReference type="NCBI Taxonomy" id="1086013"/>
    <lineage>
        <taxon>Bacteria</taxon>
        <taxon>Pseudomonadati</taxon>
        <taxon>Pseudomonadota</taxon>
        <taxon>Alphaproteobacteria</taxon>
        <taxon>Rhodobacterales</taxon>
        <taxon>Paracoccaceae</taxon>
        <taxon>Gemmobacter</taxon>
    </lineage>
</organism>
<feature type="domain" description="Sulfotransferase" evidence="3">
    <location>
        <begin position="6"/>
        <end position="204"/>
    </location>
</feature>
<evidence type="ECO:0000259" key="3">
    <source>
        <dbReference type="Pfam" id="PF00685"/>
    </source>
</evidence>
<dbReference type="OrthoDB" id="9804504at2"/>
<evidence type="ECO:0000313" key="5">
    <source>
        <dbReference type="Proteomes" id="UP000186141"/>
    </source>
</evidence>
<dbReference type="EMBL" id="FTOT01000011">
    <property type="protein sequence ID" value="SIT22213.1"/>
    <property type="molecule type" value="Genomic_DNA"/>
</dbReference>
<dbReference type="GO" id="GO:0008146">
    <property type="term" value="F:sulfotransferase activity"/>
    <property type="evidence" value="ECO:0007669"/>
    <property type="project" value="InterPro"/>
</dbReference>
<evidence type="ECO:0000313" key="4">
    <source>
        <dbReference type="EMBL" id="SIT22213.1"/>
    </source>
</evidence>
<comment type="similarity">
    <text evidence="1">Belongs to the sulfotransferase 1 family.</text>
</comment>
<name>A0A1N7QH70_9RHOB</name>
<evidence type="ECO:0000256" key="1">
    <source>
        <dbReference type="ARBA" id="ARBA00005771"/>
    </source>
</evidence>